<gene>
    <name evidence="1" type="ORF">CJN711_LOCUS5784</name>
</gene>
<sequence>MENNLSQTTTVADNGNLQEMEISSLNLNDLIFNGLVHSVELNGNDNVSTSERKLLRIPTSKQLNDNICRLLNCLFPIEQTDEMIRYQLKVSTNNLVSILSLQLAAPSRLDRHKLLTDVMQGEFAVLTKYVVKSSEKLRDIQSRSDETVENNNLYYDQCVANFVYKHTPEIMNLVELKKHIFIATKTDNQVYTIERIIEPILKCAYSNFCKFNDGNPISSLDVEDTFNRLTRLLSCALFIMWSKTHGELVEDDLWTYWYPFITLTGLVCVLLDAYYRRATKKSGILHILSNKFAIASLSNVVVTIDTEQFNELLSEDVSLAQSYTGLYDNSQKLVDTETFFVQAMQDISEALKAIIAEHTIVMLAEKNSANEHKKEIISSINETQEQIKDNSITSKLYITKCALGFPINRDNDDSRYDSFARLTVLHVFELDIRDVAELISQQNEIDWPDKRINKSLIVNILRNTVNEDQKPKGATSRQHVAQRIKKEWTTDDDMSSVIALEKFKIALVDLRRYFQYDDDLKQILECKSRINAIPNISALESSDFPTFCNQKIWKLIQCNPEAKETLKIYHNHRGGWEIFDAFSVKLARLGFGRRGTGRMVAATDDRNTVRVLLHIGTHNTYMLYRSKAQAGVVAAYHGSDEKRQQPNLTFVDYLRLRPNVFDVNTRFARN</sequence>
<organism evidence="1 2">
    <name type="scientific">Rotaria magnacalcarata</name>
    <dbReference type="NCBI Taxonomy" id="392030"/>
    <lineage>
        <taxon>Eukaryota</taxon>
        <taxon>Metazoa</taxon>
        <taxon>Spiralia</taxon>
        <taxon>Gnathifera</taxon>
        <taxon>Rotifera</taxon>
        <taxon>Eurotatoria</taxon>
        <taxon>Bdelloidea</taxon>
        <taxon>Philodinida</taxon>
        <taxon>Philodinidae</taxon>
        <taxon>Rotaria</taxon>
    </lineage>
</organism>
<reference evidence="1" key="1">
    <citation type="submission" date="2021-02" db="EMBL/GenBank/DDBJ databases">
        <authorList>
            <person name="Nowell W R."/>
        </authorList>
    </citation>
    <scope>NUCLEOTIDE SEQUENCE</scope>
</reference>
<dbReference type="Proteomes" id="UP000663855">
    <property type="component" value="Unassembled WGS sequence"/>
</dbReference>
<dbReference type="EMBL" id="CAJNOV010001637">
    <property type="protein sequence ID" value="CAF1072313.1"/>
    <property type="molecule type" value="Genomic_DNA"/>
</dbReference>
<protein>
    <submittedName>
        <fullName evidence="1">Uncharacterized protein</fullName>
    </submittedName>
</protein>
<comment type="caution">
    <text evidence="1">The sequence shown here is derived from an EMBL/GenBank/DDBJ whole genome shotgun (WGS) entry which is preliminary data.</text>
</comment>
<dbReference type="AlphaFoldDB" id="A0A814M650"/>
<evidence type="ECO:0000313" key="1">
    <source>
        <dbReference type="EMBL" id="CAF1072313.1"/>
    </source>
</evidence>
<evidence type="ECO:0000313" key="2">
    <source>
        <dbReference type="Proteomes" id="UP000663855"/>
    </source>
</evidence>
<proteinExistence type="predicted"/>
<name>A0A814M650_9BILA</name>
<accession>A0A814M650</accession>